<keyword evidence="1" id="KW-1133">Transmembrane helix</keyword>
<proteinExistence type="predicted"/>
<dbReference type="PATRIC" id="fig|1227483.3.peg.2765"/>
<organism evidence="2 3">
    <name type="scientific">Halorubrum distributum JCM 13561</name>
    <dbReference type="NCBI Taxonomy" id="1227483"/>
    <lineage>
        <taxon>Archaea</taxon>
        <taxon>Methanobacteriati</taxon>
        <taxon>Methanobacteriota</taxon>
        <taxon>Stenosarchaea group</taxon>
        <taxon>Halobacteria</taxon>
        <taxon>Halobacteriales</taxon>
        <taxon>Haloferacaceae</taxon>
        <taxon>Halorubrum</taxon>
        <taxon>Halorubrum distributum group</taxon>
    </lineage>
</organism>
<evidence type="ECO:0000256" key="1">
    <source>
        <dbReference type="SAM" id="Phobius"/>
    </source>
</evidence>
<protein>
    <submittedName>
        <fullName evidence="2">Uncharacterized protein</fullName>
    </submittedName>
</protein>
<gene>
    <name evidence="2" type="ORF">C470_13893</name>
</gene>
<keyword evidence="1" id="KW-0812">Transmembrane</keyword>
<comment type="caution">
    <text evidence="2">The sequence shown here is derived from an EMBL/GenBank/DDBJ whole genome shotgun (WGS) entry which is preliminary data.</text>
</comment>
<keyword evidence="1" id="KW-0472">Membrane</keyword>
<reference evidence="2 3" key="1">
    <citation type="journal article" date="2014" name="PLoS Genet.">
        <title>Phylogenetically driven sequencing of extremely halophilic archaea reveals strategies for static and dynamic osmo-response.</title>
        <authorList>
            <person name="Becker E.A."/>
            <person name="Seitzer P.M."/>
            <person name="Tritt A."/>
            <person name="Larsen D."/>
            <person name="Krusor M."/>
            <person name="Yao A.I."/>
            <person name="Wu D."/>
            <person name="Madern D."/>
            <person name="Eisen J.A."/>
            <person name="Darling A.E."/>
            <person name="Facciotti M.T."/>
        </authorList>
    </citation>
    <scope>NUCLEOTIDE SEQUENCE [LARGE SCALE GENOMIC DNA]</scope>
    <source>
        <strain evidence="2 3">JCM 13561</strain>
    </source>
</reference>
<dbReference type="AlphaFoldDB" id="M0NII1"/>
<feature type="transmembrane region" description="Helical" evidence="1">
    <location>
        <begin position="22"/>
        <end position="42"/>
    </location>
</feature>
<evidence type="ECO:0000313" key="2">
    <source>
        <dbReference type="EMBL" id="EMA57363.1"/>
    </source>
</evidence>
<evidence type="ECO:0000313" key="3">
    <source>
        <dbReference type="Proteomes" id="UP000011581"/>
    </source>
</evidence>
<accession>M0NII1</accession>
<dbReference type="EMBL" id="AOJF01000057">
    <property type="protein sequence ID" value="EMA57363.1"/>
    <property type="molecule type" value="Genomic_DNA"/>
</dbReference>
<sequence length="65" mass="7459">MITRAGVESSPFSIIDMEAFDWWAYLIIWDLVLFLLILYELFGDNLSPYCELPTRGTEVGIGVEK</sequence>
<name>M0NII1_9EURY</name>
<dbReference type="Proteomes" id="UP000011581">
    <property type="component" value="Unassembled WGS sequence"/>
</dbReference>